<dbReference type="AlphaFoldDB" id="A0A3N4HS68"/>
<name>A0A3N4HS68_ASCIM</name>
<dbReference type="EMBL" id="ML119777">
    <property type="protein sequence ID" value="RPA74891.1"/>
    <property type="molecule type" value="Genomic_DNA"/>
</dbReference>
<sequence length="77" mass="8765">MRCLCLWLRERLQKFRLTRELDCDVSTLHSKLPRHADCHRQARKHRCAVLGGCVIAGAGVVSKVCKVSSRTEGEEIF</sequence>
<protein>
    <submittedName>
        <fullName evidence="1">Uncharacterized protein</fullName>
    </submittedName>
</protein>
<proteinExistence type="predicted"/>
<reference evidence="1 2" key="1">
    <citation type="journal article" date="2018" name="Nat. Ecol. Evol.">
        <title>Pezizomycetes genomes reveal the molecular basis of ectomycorrhizal truffle lifestyle.</title>
        <authorList>
            <person name="Murat C."/>
            <person name="Payen T."/>
            <person name="Noel B."/>
            <person name="Kuo A."/>
            <person name="Morin E."/>
            <person name="Chen J."/>
            <person name="Kohler A."/>
            <person name="Krizsan K."/>
            <person name="Balestrini R."/>
            <person name="Da Silva C."/>
            <person name="Montanini B."/>
            <person name="Hainaut M."/>
            <person name="Levati E."/>
            <person name="Barry K.W."/>
            <person name="Belfiori B."/>
            <person name="Cichocki N."/>
            <person name="Clum A."/>
            <person name="Dockter R.B."/>
            <person name="Fauchery L."/>
            <person name="Guy J."/>
            <person name="Iotti M."/>
            <person name="Le Tacon F."/>
            <person name="Lindquist E.A."/>
            <person name="Lipzen A."/>
            <person name="Malagnac F."/>
            <person name="Mello A."/>
            <person name="Molinier V."/>
            <person name="Miyauchi S."/>
            <person name="Poulain J."/>
            <person name="Riccioni C."/>
            <person name="Rubini A."/>
            <person name="Sitrit Y."/>
            <person name="Splivallo R."/>
            <person name="Traeger S."/>
            <person name="Wang M."/>
            <person name="Zifcakova L."/>
            <person name="Wipf D."/>
            <person name="Zambonelli A."/>
            <person name="Paolocci F."/>
            <person name="Nowrousian M."/>
            <person name="Ottonello S."/>
            <person name="Baldrian P."/>
            <person name="Spatafora J.W."/>
            <person name="Henrissat B."/>
            <person name="Nagy L.G."/>
            <person name="Aury J.M."/>
            <person name="Wincker P."/>
            <person name="Grigoriev I.V."/>
            <person name="Bonfante P."/>
            <person name="Martin F.M."/>
        </authorList>
    </citation>
    <scope>NUCLEOTIDE SEQUENCE [LARGE SCALE GENOMIC DNA]</scope>
    <source>
        <strain evidence="1 2">RN42</strain>
    </source>
</reference>
<dbReference type="Proteomes" id="UP000275078">
    <property type="component" value="Unassembled WGS sequence"/>
</dbReference>
<evidence type="ECO:0000313" key="2">
    <source>
        <dbReference type="Proteomes" id="UP000275078"/>
    </source>
</evidence>
<organism evidence="1 2">
    <name type="scientific">Ascobolus immersus RN42</name>
    <dbReference type="NCBI Taxonomy" id="1160509"/>
    <lineage>
        <taxon>Eukaryota</taxon>
        <taxon>Fungi</taxon>
        <taxon>Dikarya</taxon>
        <taxon>Ascomycota</taxon>
        <taxon>Pezizomycotina</taxon>
        <taxon>Pezizomycetes</taxon>
        <taxon>Pezizales</taxon>
        <taxon>Ascobolaceae</taxon>
        <taxon>Ascobolus</taxon>
    </lineage>
</organism>
<accession>A0A3N4HS68</accession>
<evidence type="ECO:0000313" key="1">
    <source>
        <dbReference type="EMBL" id="RPA74891.1"/>
    </source>
</evidence>
<keyword evidence="2" id="KW-1185">Reference proteome</keyword>
<gene>
    <name evidence="1" type="ORF">BJ508DRAFT_28607</name>
</gene>